<evidence type="ECO:0000256" key="5">
    <source>
        <dbReference type="ARBA" id="ARBA00023136"/>
    </source>
</evidence>
<dbReference type="AlphaFoldDB" id="A0A0D6P9X6"/>
<feature type="transmembrane region" description="Helical" evidence="7">
    <location>
        <begin position="57"/>
        <end position="86"/>
    </location>
</feature>
<gene>
    <name evidence="8" type="ORF">Asru_0643_03</name>
</gene>
<evidence type="ECO:0000256" key="4">
    <source>
        <dbReference type="ARBA" id="ARBA00022989"/>
    </source>
</evidence>
<keyword evidence="9" id="KW-1185">Reference proteome</keyword>
<dbReference type="RefSeq" id="WP_052945262.1">
    <property type="nucleotide sequence ID" value="NZ_BANB01000643.1"/>
</dbReference>
<accession>A0A0D6P9X6</accession>
<feature type="transmembrane region" description="Helical" evidence="7">
    <location>
        <begin position="277"/>
        <end position="299"/>
    </location>
</feature>
<feature type="region of interest" description="Disordered" evidence="6">
    <location>
        <begin position="1"/>
        <end position="26"/>
    </location>
</feature>
<keyword evidence="2" id="KW-1003">Cell membrane</keyword>
<sequence length="335" mass="35864">MGATARETAPAGPDGPHSEQGRGAALGRHAETPAAIPWRGWKQVLRRTLGQMISDRISLSAAGCAFYATLALFPAITMLIFIYGLVFDPVTIEPQLDVLRQLLPSSAYQLIDARLHQLVAKEHGTLTMGLLISVAVTLWSAATGTKGVLSALNVAYGETERRSFLRFQLVSFGMTLGAISGASLAIAILVFLPAVFHFIGLSDQSKGLIRAASLLMLVLFVLAALSMLYRFGPSRQQPRWSWVTPGSVVATVLWVVASGLLSYYISNVASYDATYGPLGAVAGVMMWFYVTVLVVLLGAELNAELELQTARDSTEGPPRPLGQRGAYVADNIAPD</sequence>
<evidence type="ECO:0000256" key="7">
    <source>
        <dbReference type="SAM" id="Phobius"/>
    </source>
</evidence>
<dbReference type="InterPro" id="IPR017039">
    <property type="entry name" value="Virul_fac_BrkB"/>
</dbReference>
<feature type="transmembrane region" description="Helical" evidence="7">
    <location>
        <begin position="208"/>
        <end position="228"/>
    </location>
</feature>
<dbReference type="PANTHER" id="PTHR30213:SF0">
    <property type="entry name" value="UPF0761 MEMBRANE PROTEIN YIHY"/>
    <property type="match status" value="1"/>
</dbReference>
<dbReference type="PANTHER" id="PTHR30213">
    <property type="entry name" value="INNER MEMBRANE PROTEIN YHJD"/>
    <property type="match status" value="1"/>
</dbReference>
<evidence type="ECO:0000313" key="8">
    <source>
        <dbReference type="EMBL" id="GAN78141.1"/>
    </source>
</evidence>
<feature type="transmembrane region" description="Helical" evidence="7">
    <location>
        <begin position="240"/>
        <end position="265"/>
    </location>
</feature>
<evidence type="ECO:0000313" key="9">
    <source>
        <dbReference type="Proteomes" id="UP000032680"/>
    </source>
</evidence>
<evidence type="ECO:0000256" key="6">
    <source>
        <dbReference type="SAM" id="MobiDB-lite"/>
    </source>
</evidence>
<keyword evidence="5 7" id="KW-0472">Membrane</keyword>
<feature type="region of interest" description="Disordered" evidence="6">
    <location>
        <begin position="309"/>
        <end position="335"/>
    </location>
</feature>
<dbReference type="PIRSF" id="PIRSF035875">
    <property type="entry name" value="RNase_BN"/>
    <property type="match status" value="1"/>
</dbReference>
<dbReference type="GO" id="GO:0005886">
    <property type="term" value="C:plasma membrane"/>
    <property type="evidence" value="ECO:0007669"/>
    <property type="project" value="UniProtKB-SubCell"/>
</dbReference>
<evidence type="ECO:0000256" key="3">
    <source>
        <dbReference type="ARBA" id="ARBA00022692"/>
    </source>
</evidence>
<keyword evidence="4 7" id="KW-1133">Transmembrane helix</keyword>
<proteinExistence type="predicted"/>
<evidence type="ECO:0000256" key="2">
    <source>
        <dbReference type="ARBA" id="ARBA00022475"/>
    </source>
</evidence>
<keyword evidence="3 7" id="KW-0812">Transmembrane</keyword>
<dbReference type="NCBIfam" id="TIGR00765">
    <property type="entry name" value="yihY_not_rbn"/>
    <property type="match status" value="1"/>
</dbReference>
<evidence type="ECO:0000256" key="1">
    <source>
        <dbReference type="ARBA" id="ARBA00004651"/>
    </source>
</evidence>
<reference evidence="8 9" key="1">
    <citation type="submission" date="2012-11" db="EMBL/GenBank/DDBJ databases">
        <title>Whole genome sequence of Acidisphaera rubrifaciens HS-AP3.</title>
        <authorList>
            <person name="Azuma Y."/>
            <person name="Higashiura N."/>
            <person name="Hirakawa H."/>
            <person name="Matsushita K."/>
        </authorList>
    </citation>
    <scope>NUCLEOTIDE SEQUENCE [LARGE SCALE GENOMIC DNA]</scope>
    <source>
        <strain evidence="8 9">HS-AP3</strain>
    </source>
</reference>
<dbReference type="EMBL" id="BANB01000643">
    <property type="protein sequence ID" value="GAN78141.1"/>
    <property type="molecule type" value="Genomic_DNA"/>
</dbReference>
<protein>
    <submittedName>
        <fullName evidence="8">T-RNA-processing ribonuclease BN</fullName>
    </submittedName>
</protein>
<comment type="caution">
    <text evidence="8">The sequence shown here is derived from an EMBL/GenBank/DDBJ whole genome shotgun (WGS) entry which is preliminary data.</text>
</comment>
<comment type="subcellular location">
    <subcellularLocation>
        <location evidence="1">Cell membrane</location>
        <topology evidence="1">Multi-pass membrane protein</topology>
    </subcellularLocation>
</comment>
<feature type="transmembrane region" description="Helical" evidence="7">
    <location>
        <begin position="169"/>
        <end position="196"/>
    </location>
</feature>
<name>A0A0D6P9X6_9PROT</name>
<organism evidence="8 9">
    <name type="scientific">Acidisphaera rubrifaciens HS-AP3</name>
    <dbReference type="NCBI Taxonomy" id="1231350"/>
    <lineage>
        <taxon>Bacteria</taxon>
        <taxon>Pseudomonadati</taxon>
        <taxon>Pseudomonadota</taxon>
        <taxon>Alphaproteobacteria</taxon>
        <taxon>Acetobacterales</taxon>
        <taxon>Acetobacteraceae</taxon>
        <taxon>Acidisphaera</taxon>
    </lineage>
</organism>
<dbReference type="Proteomes" id="UP000032680">
    <property type="component" value="Unassembled WGS sequence"/>
</dbReference>
<dbReference type="Pfam" id="PF03631">
    <property type="entry name" value="Virul_fac_BrkB"/>
    <property type="match status" value="1"/>
</dbReference>
<feature type="transmembrane region" description="Helical" evidence="7">
    <location>
        <begin position="128"/>
        <end position="149"/>
    </location>
</feature>